<name>A0A7X6DHK2_9BURK</name>
<protein>
    <submittedName>
        <fullName evidence="2">NYN domain-containing protein</fullName>
    </submittedName>
</protein>
<dbReference type="PANTHER" id="PTHR35811:SF1">
    <property type="entry name" value="HTH OST-TYPE DOMAIN-CONTAINING PROTEIN"/>
    <property type="match status" value="1"/>
</dbReference>
<dbReference type="CDD" id="cd10146">
    <property type="entry name" value="LabA_like_C"/>
    <property type="match status" value="1"/>
</dbReference>
<feature type="domain" description="HTH OST-type" evidence="1">
    <location>
        <begin position="159"/>
        <end position="235"/>
    </location>
</feature>
<dbReference type="Gene3D" id="3.40.50.1010">
    <property type="entry name" value="5'-nuclease"/>
    <property type="match status" value="1"/>
</dbReference>
<dbReference type="PROSITE" id="PS51644">
    <property type="entry name" value="HTH_OST"/>
    <property type="match status" value="1"/>
</dbReference>
<dbReference type="CDD" id="cd11297">
    <property type="entry name" value="PIN_LabA-like_N_1"/>
    <property type="match status" value="1"/>
</dbReference>
<evidence type="ECO:0000313" key="3">
    <source>
        <dbReference type="Proteomes" id="UP000521868"/>
    </source>
</evidence>
<keyword evidence="3" id="KW-1185">Reference proteome</keyword>
<dbReference type="Proteomes" id="UP000521868">
    <property type="component" value="Unassembled WGS sequence"/>
</dbReference>
<dbReference type="RefSeq" id="WP_168108456.1">
    <property type="nucleotide sequence ID" value="NZ_VTOX01000006.1"/>
</dbReference>
<dbReference type="InterPro" id="IPR041966">
    <property type="entry name" value="LOTUS-like"/>
</dbReference>
<dbReference type="InterPro" id="IPR021139">
    <property type="entry name" value="NYN"/>
</dbReference>
<reference evidence="2 3" key="1">
    <citation type="journal article" date="2020" name="Nature">
        <title>Bacterial chemolithoautotrophy via manganese oxidation.</title>
        <authorList>
            <person name="Yu H."/>
            <person name="Leadbetter J.R."/>
        </authorList>
    </citation>
    <scope>NUCLEOTIDE SEQUENCE [LARGE SCALE GENOMIC DNA]</scope>
    <source>
        <strain evidence="2 3">RBP-1</strain>
    </source>
</reference>
<dbReference type="InterPro" id="IPR025605">
    <property type="entry name" value="OST-HTH/LOTUS_dom"/>
</dbReference>
<dbReference type="Pfam" id="PF12872">
    <property type="entry name" value="OST-HTH"/>
    <property type="match status" value="1"/>
</dbReference>
<dbReference type="GO" id="GO:0004540">
    <property type="term" value="F:RNA nuclease activity"/>
    <property type="evidence" value="ECO:0007669"/>
    <property type="project" value="InterPro"/>
</dbReference>
<evidence type="ECO:0000313" key="2">
    <source>
        <dbReference type="EMBL" id="NKE67321.1"/>
    </source>
</evidence>
<sequence length="248" mass="26983">MATREAAKLAVLIDADNAQALVIQELLAEVSRYGTATIKRAYGDWTTPNLVSWKETLHAMAIQPVQQFRYTTGKNSTDSALIIDAMDVLHADNVDGFCLVSSDSDFTRLATRIREAGLVVYGFGERKTPAPFVAACDKFIFTEILRPVPTQEKIGEAAALPPLRPMVVAAIEATTREDGWASLAAVGGQITKNNPSFDSRNYGCAKLGELMRKQDYLDVKEAPMSEGSASVHLHVRLKQSLTSRPGSP</sequence>
<accession>A0A7X6DHK2</accession>
<evidence type="ECO:0000259" key="1">
    <source>
        <dbReference type="PROSITE" id="PS51644"/>
    </source>
</evidence>
<dbReference type="Pfam" id="PF01936">
    <property type="entry name" value="NYN"/>
    <property type="match status" value="1"/>
</dbReference>
<comment type="caution">
    <text evidence="2">The sequence shown here is derived from an EMBL/GenBank/DDBJ whole genome shotgun (WGS) entry which is preliminary data.</text>
</comment>
<proteinExistence type="predicted"/>
<dbReference type="AlphaFoldDB" id="A0A7X6DHK2"/>
<dbReference type="EMBL" id="VTOX01000006">
    <property type="protein sequence ID" value="NKE67321.1"/>
    <property type="molecule type" value="Genomic_DNA"/>
</dbReference>
<gene>
    <name evidence="2" type="ORF">RAMLITH_15965</name>
</gene>
<dbReference type="PANTHER" id="PTHR35811">
    <property type="entry name" value="SLR1870 PROTEIN"/>
    <property type="match status" value="1"/>
</dbReference>
<dbReference type="Gene3D" id="3.30.420.610">
    <property type="entry name" value="LOTUS domain-like"/>
    <property type="match status" value="1"/>
</dbReference>
<organism evidence="2 3">
    <name type="scientific">Ramlibacter lithotrophicus</name>
    <dbReference type="NCBI Taxonomy" id="2606681"/>
    <lineage>
        <taxon>Bacteria</taxon>
        <taxon>Pseudomonadati</taxon>
        <taxon>Pseudomonadota</taxon>
        <taxon>Betaproteobacteria</taxon>
        <taxon>Burkholderiales</taxon>
        <taxon>Comamonadaceae</taxon>
        <taxon>Ramlibacter</taxon>
    </lineage>
</organism>